<dbReference type="Pfam" id="PF00059">
    <property type="entry name" value="Lectin_C"/>
    <property type="match status" value="3"/>
</dbReference>
<dbReference type="AlphaFoldDB" id="A0AAE1TZ28"/>
<name>A0AAE1TZ28_9EUCA</name>
<comment type="caution">
    <text evidence="3">The sequence shown here is derived from an EMBL/GenBank/DDBJ whole genome shotgun (WGS) entry which is preliminary data.</text>
</comment>
<accession>A0AAE1TZ28</accession>
<sequence>VCLYPVMRLGAGDTWGLLLLASCLGVNGWLVTVAGEEVQGVARDAAKSLGSNVWIGLSEKDSVGEWRWADGTQLNYTNWAHDQPQSVDGEGGVCVSWSGNEGEWMTALRLNTHHYLCQKHAEEEGEDTFYWTNGESLANHSFSYMTPEDTEAALVTNDSSCVFYQVSVWTTGVKLRSSWVPTDCLEARHFVCEVPVGQTLLPAPTEEWLYCSPGWLYSDGGCYLFMGQQVSWTIARTTCEGLGADLTSILTWTQQDFVHNNQMSSGWIGLQWEGDEGGAWGWCDHSTLSITNWAHGEDDAGGEDDAMCASIRSADGRWVSDSCSLPRTFTCRRPASDYPVAPMTPFSSNPSADGCGGGGWSEDPDTGLCYIPIHRDLPFQEARLYCQTQQQYQQSSVADLVSITSYREQVFLNDLMAGGSEMSRASVWVGLKGENGGVGGGAGWVDGSPLSYLNWAPGRPNTDLPIACVGLF</sequence>
<dbReference type="EMBL" id="JAWZYT010002503">
    <property type="protein sequence ID" value="KAK4303963.1"/>
    <property type="molecule type" value="Genomic_DNA"/>
</dbReference>
<organism evidence="3 4">
    <name type="scientific">Petrolisthes manimaculis</name>
    <dbReference type="NCBI Taxonomy" id="1843537"/>
    <lineage>
        <taxon>Eukaryota</taxon>
        <taxon>Metazoa</taxon>
        <taxon>Ecdysozoa</taxon>
        <taxon>Arthropoda</taxon>
        <taxon>Crustacea</taxon>
        <taxon>Multicrustacea</taxon>
        <taxon>Malacostraca</taxon>
        <taxon>Eumalacostraca</taxon>
        <taxon>Eucarida</taxon>
        <taxon>Decapoda</taxon>
        <taxon>Pleocyemata</taxon>
        <taxon>Anomura</taxon>
        <taxon>Galatheoidea</taxon>
        <taxon>Porcellanidae</taxon>
        <taxon>Petrolisthes</taxon>
    </lineage>
</organism>
<gene>
    <name evidence="3" type="ORF">Pmani_024062</name>
</gene>
<reference evidence="3" key="1">
    <citation type="submission" date="2023-11" db="EMBL/GenBank/DDBJ databases">
        <title>Genome assemblies of two species of porcelain crab, Petrolisthes cinctipes and Petrolisthes manimaculis (Anomura: Porcellanidae).</title>
        <authorList>
            <person name="Angst P."/>
        </authorList>
    </citation>
    <scope>NUCLEOTIDE SEQUENCE</scope>
    <source>
        <strain evidence="3">PB745_02</strain>
        <tissue evidence="3">Gill</tissue>
    </source>
</reference>
<proteinExistence type="predicted"/>
<dbReference type="InterPro" id="IPR001304">
    <property type="entry name" value="C-type_lectin-like"/>
</dbReference>
<dbReference type="InterPro" id="IPR018378">
    <property type="entry name" value="C-type_lectin_CS"/>
</dbReference>
<dbReference type="InterPro" id="IPR050111">
    <property type="entry name" value="C-type_lectin/snaclec_domain"/>
</dbReference>
<dbReference type="PANTHER" id="PTHR22803">
    <property type="entry name" value="MANNOSE, PHOSPHOLIPASE, LECTIN RECEPTOR RELATED"/>
    <property type="match status" value="1"/>
</dbReference>
<evidence type="ECO:0000313" key="3">
    <source>
        <dbReference type="EMBL" id="KAK4303963.1"/>
    </source>
</evidence>
<dbReference type="PROSITE" id="PS00615">
    <property type="entry name" value="C_TYPE_LECTIN_1"/>
    <property type="match status" value="1"/>
</dbReference>
<evidence type="ECO:0000256" key="1">
    <source>
        <dbReference type="ARBA" id="ARBA00023157"/>
    </source>
</evidence>
<feature type="domain" description="C-type lectin" evidence="2">
    <location>
        <begin position="365"/>
        <end position="472"/>
    </location>
</feature>
<dbReference type="SMART" id="SM00034">
    <property type="entry name" value="CLECT"/>
    <property type="match status" value="3"/>
</dbReference>
<dbReference type="SUPFAM" id="SSF56436">
    <property type="entry name" value="C-type lectin-like"/>
    <property type="match status" value="4"/>
</dbReference>
<feature type="domain" description="C-type lectin" evidence="2">
    <location>
        <begin position="30"/>
        <end position="118"/>
    </location>
</feature>
<feature type="non-terminal residue" evidence="3">
    <location>
        <position position="1"/>
    </location>
</feature>
<protein>
    <recommendedName>
        <fullName evidence="2">C-type lectin domain-containing protein</fullName>
    </recommendedName>
</protein>
<dbReference type="CDD" id="cd00037">
    <property type="entry name" value="CLECT"/>
    <property type="match status" value="2"/>
</dbReference>
<dbReference type="PROSITE" id="PS50041">
    <property type="entry name" value="C_TYPE_LECTIN_2"/>
    <property type="match status" value="3"/>
</dbReference>
<feature type="domain" description="C-type lectin" evidence="2">
    <location>
        <begin position="218"/>
        <end position="332"/>
    </location>
</feature>
<keyword evidence="1" id="KW-1015">Disulfide bond</keyword>
<dbReference type="Proteomes" id="UP001292094">
    <property type="component" value="Unassembled WGS sequence"/>
</dbReference>
<dbReference type="Gene3D" id="3.10.100.10">
    <property type="entry name" value="Mannose-Binding Protein A, subunit A"/>
    <property type="match status" value="3"/>
</dbReference>
<dbReference type="InterPro" id="IPR016186">
    <property type="entry name" value="C-type_lectin-like/link_sf"/>
</dbReference>
<dbReference type="InterPro" id="IPR016187">
    <property type="entry name" value="CTDL_fold"/>
</dbReference>
<evidence type="ECO:0000259" key="2">
    <source>
        <dbReference type="PROSITE" id="PS50041"/>
    </source>
</evidence>
<evidence type="ECO:0000313" key="4">
    <source>
        <dbReference type="Proteomes" id="UP001292094"/>
    </source>
</evidence>
<keyword evidence="4" id="KW-1185">Reference proteome</keyword>